<reference evidence="2 3" key="1">
    <citation type="submission" date="2016-02" db="EMBL/GenBank/DDBJ databases">
        <title>Corynebacterium glutamicum N24 whole genome sequencing project.</title>
        <authorList>
            <person name="Matsutani M."/>
            <person name="Nangtapong N."/>
            <person name="Yakushi T."/>
            <person name="Matsushita K."/>
        </authorList>
    </citation>
    <scope>NUCLEOTIDE SEQUENCE [LARGE SCALE GENOMIC DNA]</scope>
    <source>
        <strain evidence="2 3">N24</strain>
    </source>
</reference>
<dbReference type="EMBL" id="AP017369">
    <property type="protein sequence ID" value="BAU94985.1"/>
    <property type="molecule type" value="Genomic_DNA"/>
</dbReference>
<evidence type="ECO:0008006" key="4">
    <source>
        <dbReference type="Google" id="ProtNLM"/>
    </source>
</evidence>
<evidence type="ECO:0000256" key="1">
    <source>
        <dbReference type="SAM" id="MobiDB-lite"/>
    </source>
</evidence>
<dbReference type="AlphaFoldDB" id="A0A160PNU9"/>
<evidence type="ECO:0000313" key="3">
    <source>
        <dbReference type="Proteomes" id="UP000218244"/>
    </source>
</evidence>
<accession>A0A160PNU9</accession>
<gene>
    <name evidence="2" type="ORF">N24_0723</name>
</gene>
<feature type="region of interest" description="Disordered" evidence="1">
    <location>
        <begin position="21"/>
        <end position="45"/>
    </location>
</feature>
<organism evidence="2 3">
    <name type="scientific">Corynebacterium suranareeae</name>
    <dbReference type="NCBI Taxonomy" id="2506452"/>
    <lineage>
        <taxon>Bacteria</taxon>
        <taxon>Bacillati</taxon>
        <taxon>Actinomycetota</taxon>
        <taxon>Actinomycetes</taxon>
        <taxon>Mycobacteriales</taxon>
        <taxon>Corynebacteriaceae</taxon>
        <taxon>Corynebacterium</taxon>
    </lineage>
</organism>
<proteinExistence type="predicted"/>
<dbReference type="KEGG" id="csur:N24_0723"/>
<name>A0A160PNU9_9CORY</name>
<dbReference type="Proteomes" id="UP000218244">
    <property type="component" value="Chromosome"/>
</dbReference>
<keyword evidence="3" id="KW-1185">Reference proteome</keyword>
<evidence type="ECO:0000313" key="2">
    <source>
        <dbReference type="EMBL" id="BAU94985.1"/>
    </source>
</evidence>
<sequence length="101" mass="11040">MSGFELKIEETLATLRGLLGETAQQHSKHRQQVPHFSPSASGRGFSAQGRALAEMFEGLHRGVEKRIDAFTHTTQAAAEEVKRFGDADRVFGAGFDGIEPK</sequence>
<dbReference type="RefSeq" id="WP_096454451.1">
    <property type="nucleotide sequence ID" value="NZ_AP017369.1"/>
</dbReference>
<protein>
    <recommendedName>
        <fullName evidence="4">WXG100 family type VII secretion target</fullName>
    </recommendedName>
</protein>